<keyword evidence="2" id="KW-1185">Reference proteome</keyword>
<evidence type="ECO:0000313" key="2">
    <source>
        <dbReference type="Proteomes" id="UP001529510"/>
    </source>
</evidence>
<protein>
    <submittedName>
        <fullName evidence="1">Uncharacterized protein</fullName>
    </submittedName>
</protein>
<dbReference type="AlphaFoldDB" id="A0ABD0Q6H9"/>
<accession>A0ABD0Q6H9</accession>
<dbReference type="Proteomes" id="UP001529510">
    <property type="component" value="Unassembled WGS sequence"/>
</dbReference>
<comment type="caution">
    <text evidence="1">The sequence shown here is derived from an EMBL/GenBank/DDBJ whole genome shotgun (WGS) entry which is preliminary data.</text>
</comment>
<name>A0ABD0Q6H9_CIRMR</name>
<proteinExistence type="predicted"/>
<dbReference type="EMBL" id="JAMKFB020000011">
    <property type="protein sequence ID" value="KAL0181263.1"/>
    <property type="molecule type" value="Genomic_DNA"/>
</dbReference>
<organism evidence="1 2">
    <name type="scientific">Cirrhinus mrigala</name>
    <name type="common">Mrigala</name>
    <dbReference type="NCBI Taxonomy" id="683832"/>
    <lineage>
        <taxon>Eukaryota</taxon>
        <taxon>Metazoa</taxon>
        <taxon>Chordata</taxon>
        <taxon>Craniata</taxon>
        <taxon>Vertebrata</taxon>
        <taxon>Euteleostomi</taxon>
        <taxon>Actinopterygii</taxon>
        <taxon>Neopterygii</taxon>
        <taxon>Teleostei</taxon>
        <taxon>Ostariophysi</taxon>
        <taxon>Cypriniformes</taxon>
        <taxon>Cyprinidae</taxon>
        <taxon>Labeoninae</taxon>
        <taxon>Labeonini</taxon>
        <taxon>Cirrhinus</taxon>
    </lineage>
</organism>
<reference evidence="1 2" key="1">
    <citation type="submission" date="2024-05" db="EMBL/GenBank/DDBJ databases">
        <title>Genome sequencing and assembly of Indian major carp, Cirrhinus mrigala (Hamilton, 1822).</title>
        <authorList>
            <person name="Mohindra V."/>
            <person name="Chowdhury L.M."/>
            <person name="Lal K."/>
            <person name="Jena J.K."/>
        </authorList>
    </citation>
    <scope>NUCLEOTIDE SEQUENCE [LARGE SCALE GENOMIC DNA]</scope>
    <source>
        <strain evidence="1">CM1030</strain>
        <tissue evidence="1">Blood</tissue>
    </source>
</reference>
<evidence type="ECO:0000313" key="1">
    <source>
        <dbReference type="EMBL" id="KAL0181263.1"/>
    </source>
</evidence>
<feature type="non-terminal residue" evidence="1">
    <location>
        <position position="72"/>
    </location>
</feature>
<sequence>MNLLRRMLPQALKMSGRSAFPLLRCSDRWADVMPVPASRQVKTLEQMPGPSVAGFIWDLFFRRGLSRLHQLQ</sequence>
<gene>
    <name evidence="1" type="ORF">M9458_023669</name>
</gene>